<keyword evidence="1" id="KW-1133">Transmembrane helix</keyword>
<dbReference type="AlphaFoldDB" id="A0A6G1HQT1"/>
<dbReference type="Proteomes" id="UP000799640">
    <property type="component" value="Unassembled WGS sequence"/>
</dbReference>
<reference evidence="2" key="1">
    <citation type="journal article" date="2020" name="Stud. Mycol.">
        <title>101 Dothideomycetes genomes: a test case for predicting lifestyles and emergence of pathogens.</title>
        <authorList>
            <person name="Haridas S."/>
            <person name="Albert R."/>
            <person name="Binder M."/>
            <person name="Bloem J."/>
            <person name="Labutti K."/>
            <person name="Salamov A."/>
            <person name="Andreopoulos B."/>
            <person name="Baker S."/>
            <person name="Barry K."/>
            <person name="Bills G."/>
            <person name="Bluhm B."/>
            <person name="Cannon C."/>
            <person name="Castanera R."/>
            <person name="Culley D."/>
            <person name="Daum C."/>
            <person name="Ezra D."/>
            <person name="Gonzalez J."/>
            <person name="Henrissat B."/>
            <person name="Kuo A."/>
            <person name="Liang C."/>
            <person name="Lipzen A."/>
            <person name="Lutzoni F."/>
            <person name="Magnuson J."/>
            <person name="Mondo S."/>
            <person name="Nolan M."/>
            <person name="Ohm R."/>
            <person name="Pangilinan J."/>
            <person name="Park H.-J."/>
            <person name="Ramirez L."/>
            <person name="Alfaro M."/>
            <person name="Sun H."/>
            <person name="Tritt A."/>
            <person name="Yoshinaga Y."/>
            <person name="Zwiers L.-H."/>
            <person name="Turgeon B."/>
            <person name="Goodwin S."/>
            <person name="Spatafora J."/>
            <person name="Crous P."/>
            <person name="Grigoriev I."/>
        </authorList>
    </citation>
    <scope>NUCLEOTIDE SEQUENCE</scope>
    <source>
        <strain evidence="2">CBS 262.69</strain>
    </source>
</reference>
<protein>
    <submittedName>
        <fullName evidence="2">Uncharacterized protein</fullName>
    </submittedName>
</protein>
<dbReference type="EMBL" id="ML996700">
    <property type="protein sequence ID" value="KAF2398413.1"/>
    <property type="molecule type" value="Genomic_DNA"/>
</dbReference>
<name>A0A6G1HQT1_9PEZI</name>
<evidence type="ECO:0000313" key="3">
    <source>
        <dbReference type="Proteomes" id="UP000799640"/>
    </source>
</evidence>
<evidence type="ECO:0000256" key="1">
    <source>
        <dbReference type="SAM" id="Phobius"/>
    </source>
</evidence>
<gene>
    <name evidence="2" type="ORF">EJ06DRAFT_558247</name>
</gene>
<keyword evidence="1" id="KW-0812">Transmembrane</keyword>
<keyword evidence="3" id="KW-1185">Reference proteome</keyword>
<keyword evidence="1" id="KW-0472">Membrane</keyword>
<evidence type="ECO:0000313" key="2">
    <source>
        <dbReference type="EMBL" id="KAF2398413.1"/>
    </source>
</evidence>
<accession>A0A6G1HQT1</accession>
<organism evidence="2 3">
    <name type="scientific">Trichodelitschia bisporula</name>
    <dbReference type="NCBI Taxonomy" id="703511"/>
    <lineage>
        <taxon>Eukaryota</taxon>
        <taxon>Fungi</taxon>
        <taxon>Dikarya</taxon>
        <taxon>Ascomycota</taxon>
        <taxon>Pezizomycotina</taxon>
        <taxon>Dothideomycetes</taxon>
        <taxon>Dothideomycetes incertae sedis</taxon>
        <taxon>Phaeotrichales</taxon>
        <taxon>Phaeotrichaceae</taxon>
        <taxon>Trichodelitschia</taxon>
    </lineage>
</organism>
<sequence length="213" mass="24616">MDSPPGYSVAEERYTQPDEPLKKRALNVRITYEGKQGAMRSKQMQKKFKELLDDMERDMGRNPPPLSVKERDAEWRDDMFRGSVLRRLHDLKVQVQKLMWGCIILHIGFLMLGFCWGVAAVKMGYFDVQSSGELAGSGNVREELQRTAWTKACIKDEELFCITHAERVVVVCQVWDSKMLCQDATEEDGVLEKRRAMSRFVQFDDTETDELIV</sequence>
<proteinExistence type="predicted"/>
<feature type="transmembrane region" description="Helical" evidence="1">
    <location>
        <begin position="98"/>
        <end position="121"/>
    </location>
</feature>